<organism evidence="2 3">
    <name type="scientific">Mycena indigotica</name>
    <dbReference type="NCBI Taxonomy" id="2126181"/>
    <lineage>
        <taxon>Eukaryota</taxon>
        <taxon>Fungi</taxon>
        <taxon>Dikarya</taxon>
        <taxon>Basidiomycota</taxon>
        <taxon>Agaricomycotina</taxon>
        <taxon>Agaricomycetes</taxon>
        <taxon>Agaricomycetidae</taxon>
        <taxon>Agaricales</taxon>
        <taxon>Marasmiineae</taxon>
        <taxon>Mycenaceae</taxon>
        <taxon>Mycena</taxon>
    </lineage>
</organism>
<comment type="caution">
    <text evidence="2">The sequence shown here is derived from an EMBL/GenBank/DDBJ whole genome shotgun (WGS) entry which is preliminary data.</text>
</comment>
<dbReference type="PANTHER" id="PTHR43798">
    <property type="entry name" value="MONOACYLGLYCEROL LIPASE"/>
    <property type="match status" value="1"/>
</dbReference>
<dbReference type="AlphaFoldDB" id="A0A8H6SF06"/>
<dbReference type="Pfam" id="PF00561">
    <property type="entry name" value="Abhydrolase_1"/>
    <property type="match status" value="1"/>
</dbReference>
<evidence type="ECO:0000313" key="2">
    <source>
        <dbReference type="EMBL" id="KAF7297506.1"/>
    </source>
</evidence>
<dbReference type="Proteomes" id="UP000636479">
    <property type="component" value="Unassembled WGS sequence"/>
</dbReference>
<dbReference type="InterPro" id="IPR050266">
    <property type="entry name" value="AB_hydrolase_sf"/>
</dbReference>
<dbReference type="OrthoDB" id="19657at2759"/>
<feature type="domain" description="AB hydrolase-1" evidence="1">
    <location>
        <begin position="38"/>
        <end position="148"/>
    </location>
</feature>
<dbReference type="GeneID" id="59348969"/>
<dbReference type="EMBL" id="JACAZF010000008">
    <property type="protein sequence ID" value="KAF7297506.1"/>
    <property type="molecule type" value="Genomic_DNA"/>
</dbReference>
<proteinExistence type="predicted"/>
<dbReference type="Gene3D" id="3.40.50.1820">
    <property type="entry name" value="alpha/beta hydrolase"/>
    <property type="match status" value="1"/>
</dbReference>
<dbReference type="RefSeq" id="XP_037217865.1">
    <property type="nucleotide sequence ID" value="XM_037366453.1"/>
</dbReference>
<keyword evidence="2" id="KW-0378">Hydrolase</keyword>
<dbReference type="InterPro" id="IPR000073">
    <property type="entry name" value="AB_hydrolase_1"/>
</dbReference>
<dbReference type="GO" id="GO:0016020">
    <property type="term" value="C:membrane"/>
    <property type="evidence" value="ECO:0007669"/>
    <property type="project" value="TreeGrafter"/>
</dbReference>
<reference evidence="2" key="1">
    <citation type="submission" date="2020-05" db="EMBL/GenBank/DDBJ databases">
        <title>Mycena genomes resolve the evolution of fungal bioluminescence.</title>
        <authorList>
            <person name="Tsai I.J."/>
        </authorList>
    </citation>
    <scope>NUCLEOTIDE SEQUENCE</scope>
    <source>
        <strain evidence="2">171206Taipei</strain>
    </source>
</reference>
<name>A0A8H6SF06_9AGAR</name>
<dbReference type="PANTHER" id="PTHR43798:SF33">
    <property type="entry name" value="HYDROLASE, PUTATIVE (AFU_ORTHOLOGUE AFUA_2G14860)-RELATED"/>
    <property type="match status" value="1"/>
</dbReference>
<dbReference type="SUPFAM" id="SSF53474">
    <property type="entry name" value="alpha/beta-Hydrolases"/>
    <property type="match status" value="1"/>
</dbReference>
<dbReference type="InterPro" id="IPR029058">
    <property type="entry name" value="AB_hydrolase_fold"/>
</dbReference>
<protein>
    <submittedName>
        <fullName evidence="2">AB hydrolase-1 domain-containing protein</fullName>
    </submittedName>
</protein>
<dbReference type="GO" id="GO:0016787">
    <property type="term" value="F:hydrolase activity"/>
    <property type="evidence" value="ECO:0007669"/>
    <property type="project" value="UniProtKB-KW"/>
</dbReference>
<sequence length="345" mass="37726">MFDTTLKTPTGKVTFNYVISTPTQTAVKKVPKAERGLPAVVFLHPVYIGKVIYHPQFADAQLRRFTLVALDLRCHAKTVGRAGAGYGREVAAQDVALVMASLDIEQYHIFGMSMGGCVGLQTAILFPAHVLSVFVVSSLPLTEPEDVAEGRQEICDCWAEGARNNGGKGDLKAEDSAMRDAFTGAAQLSVNGEPNEMFNAILARSIELLGDKWPKERLEDWQVSTVDFFTLRKAYTLDSLSKIRCPIRLIHCGADIAYPLDATEEVANRLRTAGVQDVSVQQLAGAPHFGAVTHPKEINALYHDFLSALIPPESLPPLPPRDRIVSPWLAELRKCGLEDESGEDD</sequence>
<accession>A0A8H6SF06</accession>
<evidence type="ECO:0000313" key="3">
    <source>
        <dbReference type="Proteomes" id="UP000636479"/>
    </source>
</evidence>
<evidence type="ECO:0000259" key="1">
    <source>
        <dbReference type="Pfam" id="PF00561"/>
    </source>
</evidence>
<keyword evidence="3" id="KW-1185">Reference proteome</keyword>
<gene>
    <name evidence="2" type="ORF">MIND_00984400</name>
</gene>